<evidence type="ECO:0000256" key="4">
    <source>
        <dbReference type="ARBA" id="ARBA00022598"/>
    </source>
</evidence>
<dbReference type="PANTHER" id="PTHR11136">
    <property type="entry name" value="FOLYLPOLYGLUTAMATE SYNTHASE-RELATED"/>
    <property type="match status" value="1"/>
</dbReference>
<comment type="similarity">
    <text evidence="2 11">Belongs to the folylpolyglutamate synthase family.</text>
</comment>
<dbReference type="SUPFAM" id="SSF53623">
    <property type="entry name" value="MurD-like peptide ligases, catalytic domain"/>
    <property type="match status" value="1"/>
</dbReference>
<dbReference type="Gene3D" id="3.90.190.20">
    <property type="entry name" value="Mur ligase, C-terminal domain"/>
    <property type="match status" value="1"/>
</dbReference>
<protein>
    <recommendedName>
        <fullName evidence="3">tetrahydrofolate synthase</fullName>
        <ecNumber evidence="3">6.3.2.17</ecNumber>
    </recommendedName>
    <alternativeName>
        <fullName evidence="9">Tetrahydrofolylpolyglutamate synthase</fullName>
    </alternativeName>
</protein>
<comment type="catalytic activity">
    <reaction evidence="10">
        <text>(6S)-5,6,7,8-tetrahydrofolyl-(gamma-L-Glu)(n) + L-glutamate + ATP = (6S)-5,6,7,8-tetrahydrofolyl-(gamma-L-Glu)(n+1) + ADP + phosphate + H(+)</text>
        <dbReference type="Rhea" id="RHEA:10580"/>
        <dbReference type="Rhea" id="RHEA-COMP:14738"/>
        <dbReference type="Rhea" id="RHEA-COMP:14740"/>
        <dbReference type="ChEBI" id="CHEBI:15378"/>
        <dbReference type="ChEBI" id="CHEBI:29985"/>
        <dbReference type="ChEBI" id="CHEBI:30616"/>
        <dbReference type="ChEBI" id="CHEBI:43474"/>
        <dbReference type="ChEBI" id="CHEBI:141005"/>
        <dbReference type="ChEBI" id="CHEBI:456216"/>
        <dbReference type="EC" id="6.3.2.17"/>
    </reaction>
</comment>
<feature type="domain" description="Mur ligase central" evidence="13">
    <location>
        <begin position="50"/>
        <end position="276"/>
    </location>
</feature>
<evidence type="ECO:0000313" key="14">
    <source>
        <dbReference type="EMBL" id="TMI82524.1"/>
    </source>
</evidence>
<proteinExistence type="inferred from homology"/>
<dbReference type="GO" id="GO:0004326">
    <property type="term" value="F:tetrahydrofolylpolyglutamate synthase activity"/>
    <property type="evidence" value="ECO:0007669"/>
    <property type="project" value="UniProtKB-EC"/>
</dbReference>
<dbReference type="InterPro" id="IPR013221">
    <property type="entry name" value="Mur_ligase_cen"/>
</dbReference>
<evidence type="ECO:0000256" key="10">
    <source>
        <dbReference type="ARBA" id="ARBA00047493"/>
    </source>
</evidence>
<dbReference type="EC" id="6.3.2.17" evidence="3"/>
<dbReference type="InterPro" id="IPR036565">
    <property type="entry name" value="Mur-like_cat_sf"/>
</dbReference>
<dbReference type="Pfam" id="PF08245">
    <property type="entry name" value="Mur_ligase_M"/>
    <property type="match status" value="1"/>
</dbReference>
<dbReference type="AlphaFoldDB" id="A0A537JGA7"/>
<dbReference type="InterPro" id="IPR001645">
    <property type="entry name" value="Folylpolyglutamate_synth"/>
</dbReference>
<dbReference type="GO" id="GO:0005737">
    <property type="term" value="C:cytoplasm"/>
    <property type="evidence" value="ECO:0007669"/>
    <property type="project" value="TreeGrafter"/>
</dbReference>
<dbReference type="InterPro" id="IPR004101">
    <property type="entry name" value="Mur_ligase_C"/>
</dbReference>
<dbReference type="PIRSF" id="PIRSF001563">
    <property type="entry name" value="Folylpolyglu_synth"/>
    <property type="match status" value="1"/>
</dbReference>
<dbReference type="InterPro" id="IPR036615">
    <property type="entry name" value="Mur_ligase_C_dom_sf"/>
</dbReference>
<reference evidence="14 15" key="1">
    <citation type="journal article" date="2019" name="Nat. Microbiol.">
        <title>Mediterranean grassland soil C-N compound turnover is dependent on rainfall and depth, and is mediated by genomically divergent microorganisms.</title>
        <authorList>
            <person name="Diamond S."/>
            <person name="Andeer P.F."/>
            <person name="Li Z."/>
            <person name="Crits-Christoph A."/>
            <person name="Burstein D."/>
            <person name="Anantharaman K."/>
            <person name="Lane K.R."/>
            <person name="Thomas B.C."/>
            <person name="Pan C."/>
            <person name="Northen T.R."/>
            <person name="Banfield J.F."/>
        </authorList>
    </citation>
    <scope>NUCLEOTIDE SEQUENCE [LARGE SCALE GENOMIC DNA]</scope>
    <source>
        <strain evidence="14">NP_7</strain>
    </source>
</reference>
<evidence type="ECO:0000256" key="9">
    <source>
        <dbReference type="ARBA" id="ARBA00030592"/>
    </source>
</evidence>
<evidence type="ECO:0000256" key="7">
    <source>
        <dbReference type="ARBA" id="ARBA00022840"/>
    </source>
</evidence>
<dbReference type="GO" id="GO:0005524">
    <property type="term" value="F:ATP binding"/>
    <property type="evidence" value="ECO:0007669"/>
    <property type="project" value="UniProtKB-KW"/>
</dbReference>
<dbReference type="PROSITE" id="PS01011">
    <property type="entry name" value="FOLYLPOLYGLU_SYNT_1"/>
    <property type="match status" value="1"/>
</dbReference>
<dbReference type="GO" id="GO:0046872">
    <property type="term" value="F:metal ion binding"/>
    <property type="evidence" value="ECO:0007669"/>
    <property type="project" value="UniProtKB-KW"/>
</dbReference>
<dbReference type="NCBIfam" id="TIGR01499">
    <property type="entry name" value="folC"/>
    <property type="match status" value="1"/>
</dbReference>
<comment type="cofactor">
    <cofactor evidence="1">
        <name>Mg(2+)</name>
        <dbReference type="ChEBI" id="CHEBI:18420"/>
    </cofactor>
</comment>
<evidence type="ECO:0000256" key="6">
    <source>
        <dbReference type="ARBA" id="ARBA00022741"/>
    </source>
</evidence>
<evidence type="ECO:0000256" key="11">
    <source>
        <dbReference type="PIRNR" id="PIRNR001563"/>
    </source>
</evidence>
<evidence type="ECO:0000259" key="13">
    <source>
        <dbReference type="Pfam" id="PF08245"/>
    </source>
</evidence>
<evidence type="ECO:0000259" key="12">
    <source>
        <dbReference type="Pfam" id="PF02875"/>
    </source>
</evidence>
<name>A0A537JGA7_9BACT</name>
<dbReference type="FunFam" id="3.40.1190.10:FF:000011">
    <property type="entry name" value="Folylpolyglutamate synthase/dihydrofolate synthase"/>
    <property type="match status" value="1"/>
</dbReference>
<evidence type="ECO:0000256" key="2">
    <source>
        <dbReference type="ARBA" id="ARBA00008276"/>
    </source>
</evidence>
<keyword evidence="7 11" id="KW-0067">ATP-binding</keyword>
<comment type="caution">
    <text evidence="14">The sequence shown here is derived from an EMBL/GenBank/DDBJ whole genome shotgun (WGS) entry which is preliminary data.</text>
</comment>
<dbReference type="PROSITE" id="PS01012">
    <property type="entry name" value="FOLYLPOLYGLU_SYNT_2"/>
    <property type="match status" value="1"/>
</dbReference>
<accession>A0A537JGA7</accession>
<dbReference type="InterPro" id="IPR018109">
    <property type="entry name" value="Folylpolyglutamate_synth_CS"/>
</dbReference>
<evidence type="ECO:0000256" key="3">
    <source>
        <dbReference type="ARBA" id="ARBA00013025"/>
    </source>
</evidence>
<evidence type="ECO:0000256" key="5">
    <source>
        <dbReference type="ARBA" id="ARBA00022723"/>
    </source>
</evidence>
<feature type="domain" description="Mur ligase C-terminal" evidence="12">
    <location>
        <begin position="303"/>
        <end position="421"/>
    </location>
</feature>
<dbReference type="Proteomes" id="UP000320048">
    <property type="component" value="Unassembled WGS sequence"/>
</dbReference>
<keyword evidence="8" id="KW-0460">Magnesium</keyword>
<gene>
    <name evidence="14" type="ORF">E6H04_04590</name>
</gene>
<organism evidence="14 15">
    <name type="scientific">Candidatus Segetimicrobium genomatis</name>
    <dbReference type="NCBI Taxonomy" id="2569760"/>
    <lineage>
        <taxon>Bacteria</taxon>
        <taxon>Bacillati</taxon>
        <taxon>Candidatus Sysuimicrobiota</taxon>
        <taxon>Candidatus Sysuimicrobiia</taxon>
        <taxon>Candidatus Sysuimicrobiales</taxon>
        <taxon>Candidatus Segetimicrobiaceae</taxon>
        <taxon>Candidatus Segetimicrobium</taxon>
    </lineage>
</organism>
<keyword evidence="5" id="KW-0479">Metal-binding</keyword>
<keyword evidence="6 11" id="KW-0547">Nucleotide-binding</keyword>
<dbReference type="GO" id="GO:0008841">
    <property type="term" value="F:dihydrofolate synthase activity"/>
    <property type="evidence" value="ECO:0007669"/>
    <property type="project" value="TreeGrafter"/>
</dbReference>
<dbReference type="Gene3D" id="3.40.1190.10">
    <property type="entry name" value="Mur-like, catalytic domain"/>
    <property type="match status" value="1"/>
</dbReference>
<dbReference type="PANTHER" id="PTHR11136:SF0">
    <property type="entry name" value="DIHYDROFOLATE SYNTHETASE-RELATED"/>
    <property type="match status" value="1"/>
</dbReference>
<evidence type="ECO:0000313" key="15">
    <source>
        <dbReference type="Proteomes" id="UP000320048"/>
    </source>
</evidence>
<dbReference type="Pfam" id="PF02875">
    <property type="entry name" value="Mur_ligase_C"/>
    <property type="match status" value="1"/>
</dbReference>
<sequence length="443" mass="47738">MTYAAALRFLDGLIRADQPRQPYREVKLARMFHLLGLLGDPHRRLKTVLVAGTKGKGSTAVMIAGILRAQGLRVGLTVKPHLTDYRERIQLAGRMIPRAALATLVEQVRPAVEAGRALAWGPPTYVETTVAMAFLYFAQQRVDLAVVEVGIGGRLDATNVLDPLVAVLTPISYDHMEILGGTLTEIATEKAGIIRAGGRVAASPQPDEALRTIARASEAQHARLVLVGRDVEARIEAVSLAGVRATIRGLRGTYPIRLPLLGRHQGVNAATAIAAVELLADRVGPVSAGAVRRGLAAVRWPARVELIETRPYTIVDMGHNPASMAALRETLQELLGGRRLVLVFGMLETKDYRTVTAMIAPLADAVVTTTPDNPHALPAAALAAEVRKYTARVTALPDRRDAVEHGRALAGPEDVLVVTGSVYLVGEAREWLRRRKPAATTRR</sequence>
<evidence type="ECO:0000256" key="1">
    <source>
        <dbReference type="ARBA" id="ARBA00001946"/>
    </source>
</evidence>
<dbReference type="SUPFAM" id="SSF53244">
    <property type="entry name" value="MurD-like peptide ligases, peptide-binding domain"/>
    <property type="match status" value="1"/>
</dbReference>
<keyword evidence="4 11" id="KW-0436">Ligase</keyword>
<dbReference type="EMBL" id="VBAO01000121">
    <property type="protein sequence ID" value="TMI82524.1"/>
    <property type="molecule type" value="Genomic_DNA"/>
</dbReference>
<evidence type="ECO:0000256" key="8">
    <source>
        <dbReference type="ARBA" id="ARBA00022842"/>
    </source>
</evidence>